<dbReference type="InterPro" id="IPR039425">
    <property type="entry name" value="RNA_pol_sigma-70-like"/>
</dbReference>
<evidence type="ECO:0000256" key="1">
    <source>
        <dbReference type="ARBA" id="ARBA00010641"/>
    </source>
</evidence>
<sequence>MEELKQTHLNDEISLNWGRLIQGDRCALEAIYRKHAGELLQFGCSLINDPEFVKDCLQDVFVDLWKYHSTLQSTDNIKLYLFKCLSNRIYKGNKEESKRRVISKDHAMQQDHFLDSVETHLININTEESVKIKLSIALEELPMRQKEVLNCLFFEQFTYEETSRLMNINLRSVYTLAWKAITSLKREIGQPIIILILSSIYN</sequence>
<evidence type="ECO:0000313" key="6">
    <source>
        <dbReference type="EMBL" id="SDZ13572.1"/>
    </source>
</evidence>
<protein>
    <submittedName>
        <fullName evidence="6">RNA polymerase sigma factor, sigma-70 family</fullName>
    </submittedName>
</protein>
<reference evidence="6 7" key="1">
    <citation type="submission" date="2016-10" db="EMBL/GenBank/DDBJ databases">
        <authorList>
            <person name="Varghese N."/>
            <person name="Submissions S."/>
        </authorList>
    </citation>
    <scope>NUCLEOTIDE SEQUENCE [LARGE SCALE GENOMIC DNA]</scope>
    <source>
        <strain evidence="6 7">DSM 17997</strain>
    </source>
</reference>
<dbReference type="Pfam" id="PF08281">
    <property type="entry name" value="Sigma70_r4_2"/>
    <property type="match status" value="1"/>
</dbReference>
<name>A0A1H3QJ59_9BACT</name>
<keyword evidence="7" id="KW-1185">Reference proteome</keyword>
<dbReference type="RefSeq" id="WP_019597446.1">
    <property type="nucleotide sequence ID" value="NZ_FNQC01000006.1"/>
</dbReference>
<dbReference type="PANTHER" id="PTHR43133:SF46">
    <property type="entry name" value="RNA POLYMERASE SIGMA-70 FACTOR ECF SUBFAMILY"/>
    <property type="match status" value="1"/>
</dbReference>
<dbReference type="NCBIfam" id="TIGR02937">
    <property type="entry name" value="sigma70-ECF"/>
    <property type="match status" value="1"/>
</dbReference>
<dbReference type="Gene3D" id="1.10.10.10">
    <property type="entry name" value="Winged helix-like DNA-binding domain superfamily/Winged helix DNA-binding domain"/>
    <property type="match status" value="1"/>
</dbReference>
<comment type="similarity">
    <text evidence="1">Belongs to the sigma-70 factor family. ECF subfamily.</text>
</comment>
<evidence type="ECO:0000259" key="5">
    <source>
        <dbReference type="Pfam" id="PF08281"/>
    </source>
</evidence>
<keyword evidence="3" id="KW-0731">Sigma factor</keyword>
<dbReference type="PANTHER" id="PTHR43133">
    <property type="entry name" value="RNA POLYMERASE ECF-TYPE SIGMA FACTO"/>
    <property type="match status" value="1"/>
</dbReference>
<dbReference type="EMBL" id="FNQC01000006">
    <property type="protein sequence ID" value="SDZ13572.1"/>
    <property type="molecule type" value="Genomic_DNA"/>
</dbReference>
<evidence type="ECO:0000256" key="2">
    <source>
        <dbReference type="ARBA" id="ARBA00023015"/>
    </source>
</evidence>
<dbReference type="InterPro" id="IPR036388">
    <property type="entry name" value="WH-like_DNA-bd_sf"/>
</dbReference>
<organism evidence="6 7">
    <name type="scientific">Rhodonellum ikkaensis</name>
    <dbReference type="NCBI Taxonomy" id="336829"/>
    <lineage>
        <taxon>Bacteria</taxon>
        <taxon>Pseudomonadati</taxon>
        <taxon>Bacteroidota</taxon>
        <taxon>Cytophagia</taxon>
        <taxon>Cytophagales</taxon>
        <taxon>Cytophagaceae</taxon>
        <taxon>Rhodonellum</taxon>
    </lineage>
</organism>
<dbReference type="InterPro" id="IPR013249">
    <property type="entry name" value="RNA_pol_sigma70_r4_t2"/>
</dbReference>
<evidence type="ECO:0000313" key="7">
    <source>
        <dbReference type="Proteomes" id="UP000199663"/>
    </source>
</evidence>
<gene>
    <name evidence="6" type="ORF">SAMN05444412_106141</name>
</gene>
<dbReference type="SUPFAM" id="SSF88946">
    <property type="entry name" value="Sigma2 domain of RNA polymerase sigma factors"/>
    <property type="match status" value="1"/>
</dbReference>
<dbReference type="Proteomes" id="UP000199663">
    <property type="component" value="Unassembled WGS sequence"/>
</dbReference>
<comment type="caution">
    <text evidence="6">The sequence shown here is derived from an EMBL/GenBank/DDBJ whole genome shotgun (WGS) entry which is preliminary data.</text>
</comment>
<proteinExistence type="inferred from homology"/>
<evidence type="ECO:0000256" key="3">
    <source>
        <dbReference type="ARBA" id="ARBA00023082"/>
    </source>
</evidence>
<accession>A0A1H3QJ59</accession>
<feature type="domain" description="RNA polymerase sigma factor 70 region 4 type 2" evidence="5">
    <location>
        <begin position="137"/>
        <end position="176"/>
    </location>
</feature>
<evidence type="ECO:0000256" key="4">
    <source>
        <dbReference type="ARBA" id="ARBA00023163"/>
    </source>
</evidence>
<keyword evidence="2" id="KW-0805">Transcription regulation</keyword>
<keyword evidence="4" id="KW-0804">Transcription</keyword>
<dbReference type="Gene3D" id="1.10.1740.10">
    <property type="match status" value="1"/>
</dbReference>
<dbReference type="InterPro" id="IPR013325">
    <property type="entry name" value="RNA_pol_sigma_r2"/>
</dbReference>
<dbReference type="SUPFAM" id="SSF88659">
    <property type="entry name" value="Sigma3 and sigma4 domains of RNA polymerase sigma factors"/>
    <property type="match status" value="1"/>
</dbReference>
<dbReference type="InterPro" id="IPR013324">
    <property type="entry name" value="RNA_pol_sigma_r3/r4-like"/>
</dbReference>
<dbReference type="InterPro" id="IPR014284">
    <property type="entry name" value="RNA_pol_sigma-70_dom"/>
</dbReference>